<keyword evidence="5 6" id="KW-0233">DNA recombination</keyword>
<dbReference type="GO" id="GO:0003677">
    <property type="term" value="F:DNA binding"/>
    <property type="evidence" value="ECO:0007669"/>
    <property type="project" value="UniProtKB-UniRule"/>
</dbReference>
<evidence type="ECO:0000313" key="7">
    <source>
        <dbReference type="EMBL" id="QPL04427.1"/>
    </source>
</evidence>
<organism evidence="7 8">
    <name type="scientific">Actinomyces respiraculi</name>
    <dbReference type="NCBI Taxonomy" id="2744574"/>
    <lineage>
        <taxon>Bacteria</taxon>
        <taxon>Bacillati</taxon>
        <taxon>Actinomycetota</taxon>
        <taxon>Actinomycetes</taxon>
        <taxon>Actinomycetales</taxon>
        <taxon>Actinomycetaceae</taxon>
        <taxon>Actinomyces</taxon>
    </lineage>
</organism>
<comment type="function">
    <text evidence="1 6">Required for the transposition of the insertion element.</text>
</comment>
<reference evidence="7 8" key="1">
    <citation type="submission" date="2020-11" db="EMBL/GenBank/DDBJ databases">
        <title>Actinomyces sp. ZJ750.</title>
        <authorList>
            <person name="Zhou J."/>
        </authorList>
    </citation>
    <scope>NUCLEOTIDE SEQUENCE [LARGE SCALE GENOMIC DNA]</scope>
    <source>
        <strain evidence="7 8">ZJ750</strain>
    </source>
</reference>
<evidence type="ECO:0000313" key="8">
    <source>
        <dbReference type="Proteomes" id="UP000594637"/>
    </source>
</evidence>
<evidence type="ECO:0000256" key="3">
    <source>
        <dbReference type="ARBA" id="ARBA00022578"/>
    </source>
</evidence>
<evidence type="ECO:0000256" key="4">
    <source>
        <dbReference type="ARBA" id="ARBA00023125"/>
    </source>
</evidence>
<dbReference type="PANTHER" id="PTHR33217">
    <property type="entry name" value="TRANSPOSASE FOR INSERTION SEQUENCE ELEMENT IS1081"/>
    <property type="match status" value="1"/>
</dbReference>
<dbReference type="Pfam" id="PF00872">
    <property type="entry name" value="Transposase_mut"/>
    <property type="match status" value="1"/>
</dbReference>
<sequence>MGRGSGSSRNGARSKTVVTDSVGAIQIEVPRDRDGASEPQLVNKRRHRLPGRGAAVLSLLAKGLTGGEIAARLAEMCGTSVGKDTISRVTGRVIDEMNTWMSRSLGPVYAAVLIGAIVVKLRDGRVRDQPCHATVGVGLEGRKDIVGIRPGNGDGGPAKLWSACPAKLWSACPAKLRSACLTRLKKPRRHRCAPHGLRRPAGSLTWPA</sequence>
<dbReference type="Proteomes" id="UP000594637">
    <property type="component" value="Chromosome"/>
</dbReference>
<gene>
    <name evidence="7" type="ORF">ID810_06195</name>
</gene>
<keyword evidence="3 6" id="KW-0815">Transposition</keyword>
<dbReference type="GO" id="GO:0006313">
    <property type="term" value="P:DNA transposition"/>
    <property type="evidence" value="ECO:0007669"/>
    <property type="project" value="UniProtKB-UniRule"/>
</dbReference>
<dbReference type="GO" id="GO:0004803">
    <property type="term" value="F:transposase activity"/>
    <property type="evidence" value="ECO:0007669"/>
    <property type="project" value="UniProtKB-UniRule"/>
</dbReference>
<evidence type="ECO:0000256" key="2">
    <source>
        <dbReference type="ARBA" id="ARBA00010961"/>
    </source>
</evidence>
<dbReference type="PANTHER" id="PTHR33217:SF8">
    <property type="entry name" value="MUTATOR FAMILY TRANSPOSASE"/>
    <property type="match status" value="1"/>
</dbReference>
<dbReference type="AlphaFoldDB" id="A0A7T0LIK8"/>
<keyword evidence="4 6" id="KW-0238">DNA-binding</keyword>
<evidence type="ECO:0000256" key="6">
    <source>
        <dbReference type="RuleBase" id="RU365089"/>
    </source>
</evidence>
<protein>
    <recommendedName>
        <fullName evidence="6">Mutator family transposase</fullName>
    </recommendedName>
</protein>
<dbReference type="KEGG" id="arep:ID810_06195"/>
<dbReference type="InterPro" id="IPR001207">
    <property type="entry name" value="Transposase_mutator"/>
</dbReference>
<evidence type="ECO:0000256" key="5">
    <source>
        <dbReference type="ARBA" id="ARBA00023172"/>
    </source>
</evidence>
<accession>A0A7T0LIK8</accession>
<evidence type="ECO:0000256" key="1">
    <source>
        <dbReference type="ARBA" id="ARBA00002190"/>
    </source>
</evidence>
<comment type="similarity">
    <text evidence="2 6">Belongs to the transposase mutator family.</text>
</comment>
<proteinExistence type="inferred from homology"/>
<keyword evidence="8" id="KW-1185">Reference proteome</keyword>
<keyword evidence="6" id="KW-0814">Transposable element</keyword>
<dbReference type="EMBL" id="CP063989">
    <property type="protein sequence ID" value="QPL04427.1"/>
    <property type="molecule type" value="Genomic_DNA"/>
</dbReference>
<name>A0A7T0LIK8_9ACTO</name>